<evidence type="ECO:0000313" key="3">
    <source>
        <dbReference type="Proteomes" id="UP000033651"/>
    </source>
</evidence>
<dbReference type="AlphaFoldDB" id="A0A0F3KRF6"/>
<evidence type="ECO:0000256" key="1">
    <source>
        <dbReference type="SAM" id="MobiDB-lite"/>
    </source>
</evidence>
<name>A0A0F3KRF6_9GAMM</name>
<evidence type="ECO:0000313" key="2">
    <source>
        <dbReference type="EMBL" id="KJV33751.1"/>
    </source>
</evidence>
<accession>A0A0F3KRF6</accession>
<dbReference type="PATRIC" id="fig|345309.4.peg.1395"/>
<keyword evidence="3" id="KW-1185">Reference proteome</keyword>
<dbReference type="EMBL" id="JZRB01000021">
    <property type="protein sequence ID" value="KJV33751.1"/>
    <property type="molecule type" value="Genomic_DNA"/>
</dbReference>
<reference evidence="2 3" key="1">
    <citation type="submission" date="2015-03" db="EMBL/GenBank/DDBJ databases">
        <title>Draft genome sequence of Luteibacter yeojuensis strain SU11.</title>
        <authorList>
            <person name="Sulaiman J."/>
            <person name="Priya K."/>
            <person name="Chan K.-G."/>
        </authorList>
    </citation>
    <scope>NUCLEOTIDE SEQUENCE [LARGE SCALE GENOMIC DNA]</scope>
    <source>
        <strain evidence="2 3">SU11</strain>
    </source>
</reference>
<gene>
    <name evidence="2" type="ORF">VI08_10290</name>
</gene>
<feature type="region of interest" description="Disordered" evidence="1">
    <location>
        <begin position="52"/>
        <end position="74"/>
    </location>
</feature>
<organism evidence="2 3">
    <name type="scientific">Luteibacter yeojuensis</name>
    <dbReference type="NCBI Taxonomy" id="345309"/>
    <lineage>
        <taxon>Bacteria</taxon>
        <taxon>Pseudomonadati</taxon>
        <taxon>Pseudomonadota</taxon>
        <taxon>Gammaproteobacteria</taxon>
        <taxon>Lysobacterales</taxon>
        <taxon>Rhodanobacteraceae</taxon>
        <taxon>Luteibacter</taxon>
    </lineage>
</organism>
<dbReference type="Proteomes" id="UP000033651">
    <property type="component" value="Unassembled WGS sequence"/>
</dbReference>
<sequence>MEDRLMHPTSGDGVPAWLSALMAEEPLDDAEGPRRMPAGALRLRPGQRVEFDLHEGPDGQWYATSVRPLQDDDG</sequence>
<proteinExistence type="predicted"/>
<comment type="caution">
    <text evidence="2">The sequence shown here is derived from an EMBL/GenBank/DDBJ whole genome shotgun (WGS) entry which is preliminary data.</text>
</comment>
<protein>
    <submittedName>
        <fullName evidence="2">Uncharacterized protein</fullName>
    </submittedName>
</protein>